<accession>A0A097IJ39</accession>
<evidence type="ECO:0000313" key="1">
    <source>
        <dbReference type="EMBL" id="AIT62140.1"/>
    </source>
</evidence>
<dbReference type="Proteomes" id="UP000029914">
    <property type="component" value="Chromosome"/>
</dbReference>
<name>A0A097IJ39_9CORY</name>
<proteinExistence type="predicted"/>
<dbReference type="STRING" id="558173.CDOO_00880"/>
<dbReference type="KEGG" id="cdo:CDOO_00880"/>
<organism evidence="1 2">
    <name type="scientific">Corynebacterium doosanense CAU 212 = DSM 45436</name>
    <dbReference type="NCBI Taxonomy" id="558173"/>
    <lineage>
        <taxon>Bacteria</taxon>
        <taxon>Bacillati</taxon>
        <taxon>Actinomycetota</taxon>
        <taxon>Actinomycetes</taxon>
        <taxon>Mycobacteriales</taxon>
        <taxon>Corynebacteriaceae</taxon>
        <taxon>Corynebacterium</taxon>
    </lineage>
</organism>
<dbReference type="AlphaFoldDB" id="A0A097IJ39"/>
<dbReference type="HOGENOM" id="CLU_1710163_0_0_11"/>
<evidence type="ECO:0000313" key="2">
    <source>
        <dbReference type="Proteomes" id="UP000029914"/>
    </source>
</evidence>
<protein>
    <submittedName>
        <fullName evidence="1">Uncharacterized protein</fullName>
    </submittedName>
</protein>
<sequence length="153" mass="14992">MGMQYGERQQLPQGLLDIPDGQPTVVRIAGVSPCRSGRGLGGVGSACVGRHGQIAHGGRACLVQASTDPRDGALQAVQVASTRPLAHPAGCDQGGDQVADLTGEGGVAQLVCATACPGAAAGNALGDHLGRATPDAPVRGSDVVAGAVIRVGG</sequence>
<reference evidence="1 2" key="1">
    <citation type="submission" date="2013-09" db="EMBL/GenBank/DDBJ databases">
        <title>Complete genome sequence of Corynebacterium doosanense CAU 212(T) (=DSM 45436(T)), isolated from activated sludge.</title>
        <authorList>
            <person name="Schaffert L."/>
            <person name="Albersmeier A."/>
            <person name="Kalinowski J."/>
            <person name="Ruckert C."/>
        </authorList>
    </citation>
    <scope>NUCLEOTIDE SEQUENCE [LARGE SCALE GENOMIC DNA]</scope>
    <source>
        <strain evidence="1 2">CAU 212</strain>
    </source>
</reference>
<keyword evidence="2" id="KW-1185">Reference proteome</keyword>
<dbReference type="EMBL" id="CP006764">
    <property type="protein sequence ID" value="AIT62140.1"/>
    <property type="molecule type" value="Genomic_DNA"/>
</dbReference>
<gene>
    <name evidence="1" type="ORF">CDOO_00880</name>
</gene>